<reference evidence="1" key="1">
    <citation type="journal article" date="2021" name="Nat. Commun.">
        <title>Genetic determinants of endophytism in the Arabidopsis root mycobiome.</title>
        <authorList>
            <person name="Mesny F."/>
            <person name="Miyauchi S."/>
            <person name="Thiergart T."/>
            <person name="Pickel B."/>
            <person name="Atanasova L."/>
            <person name="Karlsson M."/>
            <person name="Huettel B."/>
            <person name="Barry K.W."/>
            <person name="Haridas S."/>
            <person name="Chen C."/>
            <person name="Bauer D."/>
            <person name="Andreopoulos W."/>
            <person name="Pangilinan J."/>
            <person name="LaButti K."/>
            <person name="Riley R."/>
            <person name="Lipzen A."/>
            <person name="Clum A."/>
            <person name="Drula E."/>
            <person name="Henrissat B."/>
            <person name="Kohler A."/>
            <person name="Grigoriev I.V."/>
            <person name="Martin F.M."/>
            <person name="Hacquard S."/>
        </authorList>
    </citation>
    <scope>NUCLEOTIDE SEQUENCE</scope>
    <source>
        <strain evidence="1">MPI-CAGE-AT-0147</strain>
    </source>
</reference>
<organism evidence="1 2">
    <name type="scientific">Dactylonectria macrodidyma</name>
    <dbReference type="NCBI Taxonomy" id="307937"/>
    <lineage>
        <taxon>Eukaryota</taxon>
        <taxon>Fungi</taxon>
        <taxon>Dikarya</taxon>
        <taxon>Ascomycota</taxon>
        <taxon>Pezizomycotina</taxon>
        <taxon>Sordariomycetes</taxon>
        <taxon>Hypocreomycetidae</taxon>
        <taxon>Hypocreales</taxon>
        <taxon>Nectriaceae</taxon>
        <taxon>Dactylonectria</taxon>
    </lineage>
</organism>
<proteinExistence type="predicted"/>
<name>A0A9P9J3K2_9HYPO</name>
<comment type="caution">
    <text evidence="1">The sequence shown here is derived from an EMBL/GenBank/DDBJ whole genome shotgun (WGS) entry which is preliminary data.</text>
</comment>
<dbReference type="Proteomes" id="UP000738349">
    <property type="component" value="Unassembled WGS sequence"/>
</dbReference>
<dbReference type="AlphaFoldDB" id="A0A9P9J3K2"/>
<evidence type="ECO:0000313" key="2">
    <source>
        <dbReference type="Proteomes" id="UP000738349"/>
    </source>
</evidence>
<gene>
    <name evidence="1" type="ORF">EDB81DRAFT_467589</name>
</gene>
<accession>A0A9P9J3K2</accession>
<protein>
    <submittedName>
        <fullName evidence="1">Uncharacterized protein</fullName>
    </submittedName>
</protein>
<evidence type="ECO:0000313" key="1">
    <source>
        <dbReference type="EMBL" id="KAH7148579.1"/>
    </source>
</evidence>
<keyword evidence="2" id="KW-1185">Reference proteome</keyword>
<dbReference type="EMBL" id="JAGMUV010000007">
    <property type="protein sequence ID" value="KAH7148579.1"/>
    <property type="molecule type" value="Genomic_DNA"/>
</dbReference>
<sequence>MSVGALARAVQVHRAAPSMLGSALVSLDGFEWPANDSLPMACPCQWLAHFQNRFIGAGSVIHYGDLGIFSTLLLRAPREIVCDARASGRPWLIFGPRRSFGNLPVQMEPPTYRRALIGWLEFFQRAPNIIASQRSSLCLKRTQRGASHHHRPRHLTIPPAQSLNRGHPLYLGPGTRRQSLLKRLPHLIHFPPAPRSLTYVCCTSLQEARSEQTRACTGAGRTFGSARQFMWIPGCHRTIS</sequence>